<dbReference type="InterPro" id="IPR053140">
    <property type="entry name" value="GDSL_Rv0518-like"/>
</dbReference>
<evidence type="ECO:0000313" key="1">
    <source>
        <dbReference type="EMBL" id="MFB9623641.1"/>
    </source>
</evidence>
<name>A0ABV5RW22_9ACTN</name>
<accession>A0ABV5RW22</accession>
<protein>
    <recommendedName>
        <fullName evidence="3">SGNH hydrolase-type esterase domain-containing protein</fullName>
    </recommendedName>
</protein>
<gene>
    <name evidence="1" type="ORF">ACFFSA_11180</name>
</gene>
<sequence>MDIAGLGTIAAELTGEAETVRDTVNAWIRTSGEFDAVADFARAVADPDAPDRIRPAFDSGDHLHPNPAGYRAMADAVDLHPCEAAQRRAPRDSPCWGARLSLSVRVRLADAASRKGRRRKIFERHAAVGISPQAYRRTSQAAVSPRSGREVW</sequence>
<dbReference type="PANTHER" id="PTHR43784">
    <property type="entry name" value="GDSL-LIKE LIPASE/ACYLHYDROLASE, PUTATIVE (AFU_ORTHOLOGUE AFUA_2G00820)-RELATED"/>
    <property type="match status" value="1"/>
</dbReference>
<dbReference type="Gene3D" id="3.40.50.1110">
    <property type="entry name" value="SGNH hydrolase"/>
    <property type="match status" value="1"/>
</dbReference>
<dbReference type="EMBL" id="JBHMBW010000009">
    <property type="protein sequence ID" value="MFB9623641.1"/>
    <property type="molecule type" value="Genomic_DNA"/>
</dbReference>
<proteinExistence type="predicted"/>
<dbReference type="Proteomes" id="UP001589532">
    <property type="component" value="Unassembled WGS sequence"/>
</dbReference>
<organism evidence="1 2">
    <name type="scientific">Nonomuraea helvata</name>
    <dbReference type="NCBI Taxonomy" id="37484"/>
    <lineage>
        <taxon>Bacteria</taxon>
        <taxon>Bacillati</taxon>
        <taxon>Actinomycetota</taxon>
        <taxon>Actinomycetes</taxon>
        <taxon>Streptosporangiales</taxon>
        <taxon>Streptosporangiaceae</taxon>
        <taxon>Nonomuraea</taxon>
    </lineage>
</organism>
<dbReference type="InterPro" id="IPR036514">
    <property type="entry name" value="SGNH_hydro_sf"/>
</dbReference>
<keyword evidence="2" id="KW-1185">Reference proteome</keyword>
<reference evidence="1 2" key="1">
    <citation type="submission" date="2024-09" db="EMBL/GenBank/DDBJ databases">
        <authorList>
            <person name="Sun Q."/>
            <person name="Mori K."/>
        </authorList>
    </citation>
    <scope>NUCLEOTIDE SEQUENCE [LARGE SCALE GENOMIC DNA]</scope>
    <source>
        <strain evidence="1 2">JCM 3143</strain>
    </source>
</reference>
<evidence type="ECO:0000313" key="2">
    <source>
        <dbReference type="Proteomes" id="UP001589532"/>
    </source>
</evidence>
<dbReference type="RefSeq" id="WP_345002994.1">
    <property type="nucleotide sequence ID" value="NZ_BAAAXV010000012.1"/>
</dbReference>
<comment type="caution">
    <text evidence="1">The sequence shown here is derived from an EMBL/GenBank/DDBJ whole genome shotgun (WGS) entry which is preliminary data.</text>
</comment>
<evidence type="ECO:0008006" key="3">
    <source>
        <dbReference type="Google" id="ProtNLM"/>
    </source>
</evidence>
<dbReference type="SUPFAM" id="SSF52266">
    <property type="entry name" value="SGNH hydrolase"/>
    <property type="match status" value="1"/>
</dbReference>
<dbReference type="PANTHER" id="PTHR43784:SF2">
    <property type="entry name" value="GDSL-LIKE LIPASE_ACYLHYDROLASE, PUTATIVE (AFU_ORTHOLOGUE AFUA_2G00820)-RELATED"/>
    <property type="match status" value="1"/>
</dbReference>